<keyword evidence="2" id="KW-1185">Reference proteome</keyword>
<organism evidence="1 2">
    <name type="scientific">Letharia columbiana</name>
    <dbReference type="NCBI Taxonomy" id="112416"/>
    <lineage>
        <taxon>Eukaryota</taxon>
        <taxon>Fungi</taxon>
        <taxon>Dikarya</taxon>
        <taxon>Ascomycota</taxon>
        <taxon>Pezizomycotina</taxon>
        <taxon>Lecanoromycetes</taxon>
        <taxon>OSLEUM clade</taxon>
        <taxon>Lecanoromycetidae</taxon>
        <taxon>Lecanorales</taxon>
        <taxon>Lecanorineae</taxon>
        <taxon>Parmeliaceae</taxon>
        <taxon>Letharia</taxon>
    </lineage>
</organism>
<dbReference type="OrthoDB" id="5419936at2759"/>
<protein>
    <submittedName>
        <fullName evidence="1">Uncharacterized protein</fullName>
    </submittedName>
</protein>
<name>A0A8H6L6X6_9LECA</name>
<dbReference type="EMBL" id="JACCJC010000012">
    <property type="protein sequence ID" value="KAF6237729.1"/>
    <property type="molecule type" value="Genomic_DNA"/>
</dbReference>
<comment type="caution">
    <text evidence="1">The sequence shown here is derived from an EMBL/GenBank/DDBJ whole genome shotgun (WGS) entry which is preliminary data.</text>
</comment>
<reference evidence="1 2" key="1">
    <citation type="journal article" date="2020" name="Genomics">
        <title>Complete, high-quality genomes from long-read metagenomic sequencing of two wolf lichen thalli reveals enigmatic genome architecture.</title>
        <authorList>
            <person name="McKenzie S.K."/>
            <person name="Walston R.F."/>
            <person name="Allen J.L."/>
        </authorList>
    </citation>
    <scope>NUCLEOTIDE SEQUENCE [LARGE SCALE GENOMIC DNA]</scope>
    <source>
        <strain evidence="1">WasteWater2</strain>
    </source>
</reference>
<dbReference type="InterPro" id="IPR038883">
    <property type="entry name" value="AN11006-like"/>
</dbReference>
<proteinExistence type="predicted"/>
<gene>
    <name evidence="1" type="ORF">HO173_003930</name>
</gene>
<dbReference type="PANTHER" id="PTHR42085:SF1">
    <property type="entry name" value="F-BOX DOMAIN-CONTAINING PROTEIN"/>
    <property type="match status" value="1"/>
</dbReference>
<sequence length="198" mass="22332">MPRIKKSALTAQKPFPVLSLPPEIRNHIGRYAVVKDENVTVRPHGRQKSIQGLVPSCLRSGKELQRHREDDERRTNSTPLALAFTSRQLYLEVTPIYYGEISFYFQNLWSFTSAESTLENFTAAIGPRNASNITAAYFDTLSCPLNQYLSVLTGLKQLTVYPPPCAFVSTPYITLWRSQMSRQTKGLCVKNVGPTHIP</sequence>
<evidence type="ECO:0000313" key="2">
    <source>
        <dbReference type="Proteomes" id="UP000578531"/>
    </source>
</evidence>
<dbReference type="PANTHER" id="PTHR42085">
    <property type="entry name" value="F-BOX DOMAIN-CONTAINING PROTEIN"/>
    <property type="match status" value="1"/>
</dbReference>
<dbReference type="RefSeq" id="XP_037167047.1">
    <property type="nucleotide sequence ID" value="XM_037305854.1"/>
</dbReference>
<accession>A0A8H6L6X6</accession>
<dbReference type="Proteomes" id="UP000578531">
    <property type="component" value="Unassembled WGS sequence"/>
</dbReference>
<dbReference type="AlphaFoldDB" id="A0A8H6L6X6"/>
<evidence type="ECO:0000313" key="1">
    <source>
        <dbReference type="EMBL" id="KAF6237729.1"/>
    </source>
</evidence>
<dbReference type="GeneID" id="59285595"/>